<dbReference type="InterPro" id="IPR051124">
    <property type="entry name" value="Phosphate_Transport_Permease"/>
</dbReference>
<evidence type="ECO:0000259" key="11">
    <source>
        <dbReference type="PROSITE" id="PS50928"/>
    </source>
</evidence>
<dbReference type="Gene3D" id="1.10.3720.10">
    <property type="entry name" value="MetI-like"/>
    <property type="match status" value="1"/>
</dbReference>
<dbReference type="AlphaFoldDB" id="A0A1I2NY90"/>
<evidence type="ECO:0000256" key="8">
    <source>
        <dbReference type="ARBA" id="ARBA00023136"/>
    </source>
</evidence>
<evidence type="ECO:0000256" key="1">
    <source>
        <dbReference type="ARBA" id="ARBA00004651"/>
    </source>
</evidence>
<accession>A0A1I2NY90</accession>
<evidence type="ECO:0000256" key="10">
    <source>
        <dbReference type="RuleBase" id="RU363054"/>
    </source>
</evidence>
<feature type="transmembrane region" description="Helical" evidence="9">
    <location>
        <begin position="121"/>
        <end position="138"/>
    </location>
</feature>
<keyword evidence="4 10" id="KW-1003">Cell membrane</keyword>
<evidence type="ECO:0000313" key="12">
    <source>
        <dbReference type="EMBL" id="SFG06466.1"/>
    </source>
</evidence>
<dbReference type="Pfam" id="PF00528">
    <property type="entry name" value="BPD_transp_1"/>
    <property type="match status" value="1"/>
</dbReference>
<dbReference type="Proteomes" id="UP000199337">
    <property type="component" value="Unassembled WGS sequence"/>
</dbReference>
<keyword evidence="3 9" id="KW-0813">Transport</keyword>
<comment type="function">
    <text evidence="10">Part of the binding-protein-dependent transport system for phosphate; probably responsible for the translocation of the substrate across the membrane.</text>
</comment>
<evidence type="ECO:0000256" key="2">
    <source>
        <dbReference type="ARBA" id="ARBA00007069"/>
    </source>
</evidence>
<feature type="transmembrane region" description="Helical" evidence="9">
    <location>
        <begin position="9"/>
        <end position="36"/>
    </location>
</feature>
<dbReference type="PROSITE" id="PS50928">
    <property type="entry name" value="ABC_TM1"/>
    <property type="match status" value="1"/>
</dbReference>
<dbReference type="InterPro" id="IPR011864">
    <property type="entry name" value="Phosphate_PstC"/>
</dbReference>
<comment type="caution">
    <text evidence="10">Lacks conserved residue(s) required for the propagation of feature annotation.</text>
</comment>
<reference evidence="13" key="1">
    <citation type="submission" date="2016-10" db="EMBL/GenBank/DDBJ databases">
        <authorList>
            <person name="Varghese N."/>
            <person name="Submissions S."/>
        </authorList>
    </citation>
    <scope>NUCLEOTIDE SEQUENCE [LARGE SCALE GENOMIC DNA]</scope>
    <source>
        <strain evidence="13">DSM 17038</strain>
    </source>
</reference>
<dbReference type="GO" id="GO:0005315">
    <property type="term" value="F:phosphate transmembrane transporter activity"/>
    <property type="evidence" value="ECO:0007669"/>
    <property type="project" value="InterPro"/>
</dbReference>
<dbReference type="GO" id="GO:0005886">
    <property type="term" value="C:plasma membrane"/>
    <property type="evidence" value="ECO:0007669"/>
    <property type="project" value="UniProtKB-SubCell"/>
</dbReference>
<dbReference type="RefSeq" id="WP_092468479.1">
    <property type="nucleotide sequence ID" value="NZ_FOOX01000002.1"/>
</dbReference>
<dbReference type="STRING" id="341036.SAMN05660649_00536"/>
<dbReference type="SUPFAM" id="SSF161098">
    <property type="entry name" value="MetI-like"/>
    <property type="match status" value="1"/>
</dbReference>
<feature type="domain" description="ABC transmembrane type-1" evidence="11">
    <location>
        <begin position="74"/>
        <end position="285"/>
    </location>
</feature>
<comment type="subcellular location">
    <subcellularLocation>
        <location evidence="1 9">Cell membrane</location>
        <topology evidence="1 9">Multi-pass membrane protein</topology>
    </subcellularLocation>
</comment>
<name>A0A1I2NY90_9FIRM</name>
<dbReference type="NCBIfam" id="TIGR02138">
    <property type="entry name" value="phosphate_pstC"/>
    <property type="match status" value="1"/>
</dbReference>
<organism evidence="12 13">
    <name type="scientific">Desulfotruncus arcticus DSM 17038</name>
    <dbReference type="NCBI Taxonomy" id="1121424"/>
    <lineage>
        <taxon>Bacteria</taxon>
        <taxon>Bacillati</taxon>
        <taxon>Bacillota</taxon>
        <taxon>Clostridia</taxon>
        <taxon>Eubacteriales</taxon>
        <taxon>Desulfallaceae</taxon>
        <taxon>Desulfotruncus</taxon>
    </lineage>
</organism>
<evidence type="ECO:0000256" key="9">
    <source>
        <dbReference type="RuleBase" id="RU363032"/>
    </source>
</evidence>
<feature type="transmembrane region" description="Helical" evidence="9">
    <location>
        <begin position="262"/>
        <end position="289"/>
    </location>
</feature>
<evidence type="ECO:0000256" key="6">
    <source>
        <dbReference type="ARBA" id="ARBA00022692"/>
    </source>
</evidence>
<proteinExistence type="inferred from homology"/>
<sequence length="302" mass="31928">MSFKTKQQLWLNALAGLIYLLVSSGAMLLLLAIVFFMTRESWPAWSAMGPARLIGGLDWSPLANPPLLGLGAMICSTLWTALGAILLAAPIGLCSAVFLAEFAPTWLAAIIRPVLNVLTGIPSVVYGFLGAAVLVKYFEASWHMASGESLFCASLVLTVMVLPYIVATSEAALRAVPGEYRQAALALGVSRQYAALKVMLPLASRGLLGALILAFGRAAGETMAVLMLAGNILLFPTSWFGKGEPISALIALELGTSVAGSLHYRALFAAGLVLLAFVMCINMLINILLHSKKNGVHKHGGY</sequence>
<dbReference type="InterPro" id="IPR000515">
    <property type="entry name" value="MetI-like"/>
</dbReference>
<keyword evidence="5 10" id="KW-0592">Phosphate transport</keyword>
<keyword evidence="6 9" id="KW-0812">Transmembrane</keyword>
<evidence type="ECO:0000313" key="13">
    <source>
        <dbReference type="Proteomes" id="UP000199337"/>
    </source>
</evidence>
<keyword evidence="8 9" id="KW-0472">Membrane</keyword>
<evidence type="ECO:0000256" key="4">
    <source>
        <dbReference type="ARBA" id="ARBA00022475"/>
    </source>
</evidence>
<dbReference type="PANTHER" id="PTHR30425">
    <property type="entry name" value="PHOSPHATE TRANSPORT SYSTEM PERMEASE PROTEIN PST"/>
    <property type="match status" value="1"/>
</dbReference>
<gene>
    <name evidence="12" type="ORF">SAMN05660649_00536</name>
</gene>
<dbReference type="EMBL" id="FOOX01000002">
    <property type="protein sequence ID" value="SFG06466.1"/>
    <property type="molecule type" value="Genomic_DNA"/>
</dbReference>
<dbReference type="InterPro" id="IPR035906">
    <property type="entry name" value="MetI-like_sf"/>
</dbReference>
<dbReference type="GO" id="GO:0006817">
    <property type="term" value="P:phosphate ion transport"/>
    <property type="evidence" value="ECO:0007669"/>
    <property type="project" value="UniProtKB-KW"/>
</dbReference>
<evidence type="ECO:0000256" key="5">
    <source>
        <dbReference type="ARBA" id="ARBA00022592"/>
    </source>
</evidence>
<feature type="transmembrane region" description="Helical" evidence="9">
    <location>
        <begin position="67"/>
        <end position="89"/>
    </location>
</feature>
<feature type="transmembrane region" description="Helical" evidence="9">
    <location>
        <begin position="150"/>
        <end position="173"/>
    </location>
</feature>
<evidence type="ECO:0000256" key="3">
    <source>
        <dbReference type="ARBA" id="ARBA00022448"/>
    </source>
</evidence>
<dbReference type="OrthoDB" id="9785113at2"/>
<dbReference type="PANTHER" id="PTHR30425:SF1">
    <property type="entry name" value="PHOSPHATE TRANSPORT SYSTEM PERMEASE PROTEIN PSTC"/>
    <property type="match status" value="1"/>
</dbReference>
<comment type="similarity">
    <text evidence="2 10">Belongs to the binding-protein-dependent transport system permease family. CysTW subfamily.</text>
</comment>
<protein>
    <recommendedName>
        <fullName evidence="10">Phosphate transport system permease protein</fullName>
    </recommendedName>
</protein>
<keyword evidence="7 9" id="KW-1133">Transmembrane helix</keyword>
<dbReference type="CDD" id="cd06261">
    <property type="entry name" value="TM_PBP2"/>
    <property type="match status" value="1"/>
</dbReference>
<evidence type="ECO:0000256" key="7">
    <source>
        <dbReference type="ARBA" id="ARBA00022989"/>
    </source>
</evidence>
<keyword evidence="13" id="KW-1185">Reference proteome</keyword>